<evidence type="ECO:0000256" key="1">
    <source>
        <dbReference type="SAM" id="SignalP"/>
    </source>
</evidence>
<gene>
    <name evidence="2" type="ORF">CSW64_05575</name>
</gene>
<dbReference type="AlphaFoldDB" id="A0A2D2AV96"/>
<evidence type="ECO:0000313" key="2">
    <source>
        <dbReference type="EMBL" id="ATQ41918.1"/>
    </source>
</evidence>
<protein>
    <recommendedName>
        <fullName evidence="4">Glycine zipper domain-containing protein</fullName>
    </recommendedName>
</protein>
<accession>A0A2D2AV96</accession>
<feature type="signal peptide" evidence="1">
    <location>
        <begin position="1"/>
        <end position="26"/>
    </location>
</feature>
<dbReference type="RefSeq" id="WP_099621175.1">
    <property type="nucleotide sequence ID" value="NZ_CP024201.1"/>
</dbReference>
<reference evidence="2 3" key="1">
    <citation type="submission" date="2017-10" db="EMBL/GenBank/DDBJ databases">
        <title>Genome sequence of Caulobacter mirabilis FWC38.</title>
        <authorList>
            <person name="Fiebig A."/>
            <person name="Crosson S."/>
        </authorList>
    </citation>
    <scope>NUCLEOTIDE SEQUENCE [LARGE SCALE GENOMIC DNA]</scope>
    <source>
        <strain evidence="2 3">FWC 38</strain>
    </source>
</reference>
<evidence type="ECO:0000313" key="3">
    <source>
        <dbReference type="Proteomes" id="UP000228945"/>
    </source>
</evidence>
<keyword evidence="1" id="KW-0732">Signal</keyword>
<keyword evidence="3" id="KW-1185">Reference proteome</keyword>
<dbReference type="EMBL" id="CP024201">
    <property type="protein sequence ID" value="ATQ41918.1"/>
    <property type="molecule type" value="Genomic_DNA"/>
</dbReference>
<dbReference type="PROSITE" id="PS51257">
    <property type="entry name" value="PROKAR_LIPOPROTEIN"/>
    <property type="match status" value="1"/>
</dbReference>
<feature type="chain" id="PRO_5013924667" description="Glycine zipper domain-containing protein" evidence="1">
    <location>
        <begin position="27"/>
        <end position="75"/>
    </location>
</feature>
<evidence type="ECO:0008006" key="4">
    <source>
        <dbReference type="Google" id="ProtNLM"/>
    </source>
</evidence>
<proteinExistence type="predicted"/>
<dbReference type="KEGG" id="cmb:CSW64_05575"/>
<organism evidence="2 3">
    <name type="scientific">Caulobacter mirabilis</name>
    <dbReference type="NCBI Taxonomy" id="69666"/>
    <lineage>
        <taxon>Bacteria</taxon>
        <taxon>Pseudomonadati</taxon>
        <taxon>Pseudomonadota</taxon>
        <taxon>Alphaproteobacteria</taxon>
        <taxon>Caulobacterales</taxon>
        <taxon>Caulobacteraceae</taxon>
        <taxon>Caulobacter</taxon>
    </lineage>
</organism>
<name>A0A2D2AV96_9CAUL</name>
<sequence>MNIRRVIALTALIGVAPALQGCLAAAAGAVVGTAVGVTGAAVGTTAKVGGAVVGAAIPDGDKCDGKKKKKKDCEE</sequence>
<dbReference type="Proteomes" id="UP000228945">
    <property type="component" value="Chromosome"/>
</dbReference>